<organism evidence="1 2">
    <name type="scientific">Octopus sinensis</name>
    <name type="common">East Asian common octopus</name>
    <dbReference type="NCBI Taxonomy" id="2607531"/>
    <lineage>
        <taxon>Eukaryota</taxon>
        <taxon>Metazoa</taxon>
        <taxon>Spiralia</taxon>
        <taxon>Lophotrochozoa</taxon>
        <taxon>Mollusca</taxon>
        <taxon>Cephalopoda</taxon>
        <taxon>Coleoidea</taxon>
        <taxon>Octopodiformes</taxon>
        <taxon>Octopoda</taxon>
        <taxon>Incirrata</taxon>
        <taxon>Octopodidae</taxon>
        <taxon>Octopus</taxon>
    </lineage>
</organism>
<reference evidence="2" key="1">
    <citation type="submission" date="2025-08" db="UniProtKB">
        <authorList>
            <consortium name="RefSeq"/>
        </authorList>
    </citation>
    <scope>IDENTIFICATION</scope>
</reference>
<sequence>MSVRKASLPLRQHKHNDKLKHNAGCFFWVNRSGLPLKEETWERMWSFAAKQHPDGENIIESIRVLCDNLPKIPFPTSTIHSNMSVYQKIIEIQKYIEALDYMTNGIPTLERFSIGFKTVFKTVEYRHVVLGIYYKGSYGALGMSRREKLMYKPLVYSSLHELILNYQMSYKDYGHKMLKLHIGLPITHNPTSCRSIVWKGIVINMQSTDPTDLFRKVQKHARLIRKSGSPGRNVRKSNNFSQPKITFPWLPAKKNPKRTTV</sequence>
<protein>
    <submittedName>
        <fullName evidence="2">Tubulinyl-Tyr carboxypeptidase 1-like isoform X2</fullName>
    </submittedName>
</protein>
<dbReference type="PANTHER" id="PTHR15750:SF2">
    <property type="entry name" value="VASOHIBIN"/>
    <property type="match status" value="1"/>
</dbReference>
<gene>
    <name evidence="2" type="primary">LOC115217533</name>
</gene>
<dbReference type="Pfam" id="PF14822">
    <property type="entry name" value="Vasohibin"/>
    <property type="match status" value="1"/>
</dbReference>
<dbReference type="AlphaFoldDB" id="A0A7E6F7J6"/>
<name>A0A7E6F7J6_9MOLL</name>
<evidence type="ECO:0000313" key="1">
    <source>
        <dbReference type="Proteomes" id="UP000515154"/>
    </source>
</evidence>
<dbReference type="PANTHER" id="PTHR15750">
    <property type="entry name" value="VASOHIBIN-1-LIKE ISOFORM X2"/>
    <property type="match status" value="1"/>
</dbReference>
<dbReference type="InterPro" id="IPR028131">
    <property type="entry name" value="VASH1"/>
</dbReference>
<evidence type="ECO:0000313" key="2">
    <source>
        <dbReference type="RefSeq" id="XP_036362942.1"/>
    </source>
</evidence>
<dbReference type="Proteomes" id="UP000515154">
    <property type="component" value="Linkage group LG11"/>
</dbReference>
<dbReference type="GO" id="GO:0005737">
    <property type="term" value="C:cytoplasm"/>
    <property type="evidence" value="ECO:0007669"/>
    <property type="project" value="InterPro"/>
</dbReference>
<accession>A0A7E6F7J6</accession>
<proteinExistence type="predicted"/>
<dbReference type="RefSeq" id="XP_036362942.1">
    <property type="nucleotide sequence ID" value="XM_036507049.1"/>
</dbReference>
<keyword evidence="1" id="KW-1185">Reference proteome</keyword>